<dbReference type="InterPro" id="IPR049163">
    <property type="entry name" value="Pif1-like_2B_dom"/>
</dbReference>
<keyword evidence="1" id="KW-0234">DNA repair</keyword>
<keyword evidence="1" id="KW-0233">DNA recombination</keyword>
<evidence type="ECO:0000313" key="5">
    <source>
        <dbReference type="EnsemblPlants" id="Kaladp0048s0545.1.v1.1"/>
    </source>
</evidence>
<evidence type="ECO:0000259" key="3">
    <source>
        <dbReference type="Pfam" id="PF14214"/>
    </source>
</evidence>
<evidence type="ECO:0000259" key="2">
    <source>
        <dbReference type="Pfam" id="PF05970"/>
    </source>
</evidence>
<dbReference type="GO" id="GO:0006281">
    <property type="term" value="P:DNA repair"/>
    <property type="evidence" value="ECO:0007669"/>
    <property type="project" value="UniProtKB-KW"/>
</dbReference>
<evidence type="ECO:0000313" key="6">
    <source>
        <dbReference type="Proteomes" id="UP000594263"/>
    </source>
</evidence>
<dbReference type="Proteomes" id="UP000594263">
    <property type="component" value="Unplaced"/>
</dbReference>
<comment type="cofactor">
    <cofactor evidence="1">
        <name>Mg(2+)</name>
        <dbReference type="ChEBI" id="CHEBI:18420"/>
    </cofactor>
</comment>
<feature type="domain" description="DNA helicase Pif1-like DEAD-box helicase" evidence="2">
    <location>
        <begin position="744"/>
        <end position="959"/>
    </location>
</feature>
<keyword evidence="1" id="KW-0378">Hydrolase</keyword>
<dbReference type="GO" id="GO:0000723">
    <property type="term" value="P:telomere maintenance"/>
    <property type="evidence" value="ECO:0007669"/>
    <property type="project" value="InterPro"/>
</dbReference>
<dbReference type="EC" id="5.6.2.3" evidence="1"/>
<organism evidence="5 6">
    <name type="scientific">Kalanchoe fedtschenkoi</name>
    <name type="common">Lavender scallops</name>
    <name type="synonym">South American air plant</name>
    <dbReference type="NCBI Taxonomy" id="63787"/>
    <lineage>
        <taxon>Eukaryota</taxon>
        <taxon>Viridiplantae</taxon>
        <taxon>Streptophyta</taxon>
        <taxon>Embryophyta</taxon>
        <taxon>Tracheophyta</taxon>
        <taxon>Spermatophyta</taxon>
        <taxon>Magnoliopsida</taxon>
        <taxon>eudicotyledons</taxon>
        <taxon>Gunneridae</taxon>
        <taxon>Pentapetalae</taxon>
        <taxon>Saxifragales</taxon>
        <taxon>Crassulaceae</taxon>
        <taxon>Kalanchoe</taxon>
    </lineage>
</organism>
<dbReference type="PANTHER" id="PTHR10492">
    <property type="match status" value="1"/>
</dbReference>
<accession>A0A7N0TYR9</accession>
<dbReference type="AlphaFoldDB" id="A0A7N0TYR9"/>
<keyword evidence="1" id="KW-0067">ATP-binding</keyword>
<dbReference type="PANTHER" id="PTHR10492:SF57">
    <property type="entry name" value="ATP-DEPENDENT DNA HELICASE"/>
    <property type="match status" value="1"/>
</dbReference>
<proteinExistence type="inferred from homology"/>
<comment type="similarity">
    <text evidence="1">Belongs to the helicase family.</text>
</comment>
<keyword evidence="6" id="KW-1185">Reference proteome</keyword>
<keyword evidence="1" id="KW-0347">Helicase</keyword>
<dbReference type="Pfam" id="PF21530">
    <property type="entry name" value="Pif1_2B_dom"/>
    <property type="match status" value="1"/>
</dbReference>
<dbReference type="CDD" id="cd18809">
    <property type="entry name" value="SF1_C_RecD"/>
    <property type="match status" value="1"/>
</dbReference>
<dbReference type="EnsemblPlants" id="Kaladp0048s0545.1.v1.1">
    <property type="protein sequence ID" value="Kaladp0048s0545.1.v1.1"/>
    <property type="gene ID" value="Kaladp0048s0545.v1.1"/>
</dbReference>
<keyword evidence="1" id="KW-0547">Nucleotide-binding</keyword>
<reference evidence="5" key="1">
    <citation type="submission" date="2021-01" db="UniProtKB">
        <authorList>
            <consortium name="EnsemblPlants"/>
        </authorList>
    </citation>
    <scope>IDENTIFICATION</scope>
</reference>
<dbReference type="GO" id="GO:0016787">
    <property type="term" value="F:hydrolase activity"/>
    <property type="evidence" value="ECO:0007669"/>
    <property type="project" value="UniProtKB-KW"/>
</dbReference>
<feature type="domain" description="Helitron helicase-like" evidence="3">
    <location>
        <begin position="174"/>
        <end position="354"/>
    </location>
</feature>
<dbReference type="InterPro" id="IPR025476">
    <property type="entry name" value="Helitron_helicase-like"/>
</dbReference>
<dbReference type="Gramene" id="Kaladp0048s0545.1.v1.1">
    <property type="protein sequence ID" value="Kaladp0048s0545.1.v1.1"/>
    <property type="gene ID" value="Kaladp0048s0545.v1.1"/>
</dbReference>
<evidence type="ECO:0000256" key="1">
    <source>
        <dbReference type="RuleBase" id="RU363044"/>
    </source>
</evidence>
<dbReference type="GO" id="GO:0006310">
    <property type="term" value="P:DNA recombination"/>
    <property type="evidence" value="ECO:0007669"/>
    <property type="project" value="UniProtKB-KW"/>
</dbReference>
<sequence>MGALLPEAGHERKFAQLYIAENITALAGRLNIFPTLDRQVLGDLQSMLQMHNPYVQLYEQVRQQMEDNQVVDLELRLLCLQSNDRRRYNTPIVNEIGAIMVGDGYDGSTCDLDIILKCRDGCLQRISALHSAYTPLHYVLLFPDGRQGWTPTMPLRGFEKILSVGRADQSASLYYSYMLHPRAPGEHLFLSGRLLQQYVVDAWACTEQNRLQYIAEHQGDLRCELYSGVMDAINEGDHDAAQVGRKMILPSTFAAGDRQMSQLYQDAMAIVRKCGRPDLFVTFTCNPKWPDITAELEPGQTSPDRPDLVARVFNIKFQELMRDLMDRKIFGTVAGKVWVIEFQKRGLPHAHIVLILNERSKLRTADDIDSVVSAEIPDPVTHPDAYETVSRCLVHGPCGAENPNAPCMQDRKCTKRYSRAFANKTYADTDGYPVYRRRDGDHSFVDAKGRHVDNHWIVPHNLYLSCKYDAHINVEICSSISAIKYLFKYVYKGHDRTTAVHLPDQQQIVFNAGGDLPDAVNNDRARKTALTEWFDANCMSVFARGTTYLDFPSCFVWNDSRKKWSFRKRGMCIGRLYFVSPKAGERYFLRTLLTTVKGATSFAEPCVARGLYENDDEWRQCLHESSLMQSGAQLRSLFVTILIHGPPSEPRQLWDEFRNDLSDDCANRLRQGGNDEPSVEQITSLALTLIMQLLLPFERRLADFNLPEPAFHMYELQGNRFIAEQLAFDADALRRESDCDVQSLNAEQLDAYRQVMWACGHGDGGIFFVDGPGGTGKTYLENLMLKSVRDQRKVALAVASSGIAALLLSKGRTAHSRFKIPIDLKSNAVCSISKQSELAEMIRHATLILWDEAPMMSKFAFESVDRTLRDITDRPDSPFGRITFVMCGDFRQVLPVVPKGLRPDVVAASIKESYLWMHVCLCRLRENMRASNDDKIADLGDRTFADWLLALGEDRLEKVETDCVTCPESMVVNDHTLNGLINSIYGDVADAGRNARAYFSHRAILAARNDNVAEINTDVLNKIPREVYEFLSADKFLNRLDVNGWPPHKLLLKVGTPIMLLRNLDPANGLCNGTCLIVRRCSARVIEVEVLVGDHAGHVCFIPRIALISEQSGLSFAVRRKQFPVRLAYAMTINKSQGQTLHRIGICLARGVFSHGQLYVAFSRATTPQNVSVLLEDESAERRLMHNVVYDEALR</sequence>
<keyword evidence="1" id="KW-0227">DNA damage</keyword>
<dbReference type="OMA" id="CCEESTA"/>
<dbReference type="GO" id="GO:0043139">
    <property type="term" value="F:5'-3' DNA helicase activity"/>
    <property type="evidence" value="ECO:0007669"/>
    <property type="project" value="UniProtKB-EC"/>
</dbReference>
<feature type="domain" description="DNA helicase Pif1-like 2B" evidence="4">
    <location>
        <begin position="1035"/>
        <end position="1078"/>
    </location>
</feature>
<name>A0A7N0TYR9_KALFE</name>
<dbReference type="SUPFAM" id="SSF52540">
    <property type="entry name" value="P-loop containing nucleoside triphosphate hydrolases"/>
    <property type="match status" value="2"/>
</dbReference>
<dbReference type="GO" id="GO:0005524">
    <property type="term" value="F:ATP binding"/>
    <property type="evidence" value="ECO:0007669"/>
    <property type="project" value="UniProtKB-KW"/>
</dbReference>
<dbReference type="InterPro" id="IPR010285">
    <property type="entry name" value="DNA_helicase_pif1-like_DEAD"/>
</dbReference>
<dbReference type="Pfam" id="PF14214">
    <property type="entry name" value="Helitron_like_N"/>
    <property type="match status" value="1"/>
</dbReference>
<comment type="catalytic activity">
    <reaction evidence="1">
        <text>ATP + H2O = ADP + phosphate + H(+)</text>
        <dbReference type="Rhea" id="RHEA:13065"/>
        <dbReference type="ChEBI" id="CHEBI:15377"/>
        <dbReference type="ChEBI" id="CHEBI:15378"/>
        <dbReference type="ChEBI" id="CHEBI:30616"/>
        <dbReference type="ChEBI" id="CHEBI:43474"/>
        <dbReference type="ChEBI" id="CHEBI:456216"/>
        <dbReference type="EC" id="5.6.2.3"/>
    </reaction>
</comment>
<dbReference type="Pfam" id="PF05970">
    <property type="entry name" value="PIF1"/>
    <property type="match status" value="1"/>
</dbReference>
<dbReference type="InterPro" id="IPR027417">
    <property type="entry name" value="P-loop_NTPase"/>
</dbReference>
<protein>
    <recommendedName>
        <fullName evidence="1">ATP-dependent DNA helicase</fullName>
        <ecNumber evidence="1">5.6.2.3</ecNumber>
    </recommendedName>
</protein>
<evidence type="ECO:0000259" key="4">
    <source>
        <dbReference type="Pfam" id="PF21530"/>
    </source>
</evidence>
<dbReference type="Gene3D" id="3.40.50.300">
    <property type="entry name" value="P-loop containing nucleotide triphosphate hydrolases"/>
    <property type="match status" value="1"/>
</dbReference>